<evidence type="ECO:0000313" key="2">
    <source>
        <dbReference type="Proteomes" id="UP000789572"/>
    </source>
</evidence>
<dbReference type="AlphaFoldDB" id="A0A9N9GKI0"/>
<reference evidence="1" key="1">
    <citation type="submission" date="2021-06" db="EMBL/GenBank/DDBJ databases">
        <authorList>
            <person name="Kallberg Y."/>
            <person name="Tangrot J."/>
            <person name="Rosling A."/>
        </authorList>
    </citation>
    <scope>NUCLEOTIDE SEQUENCE</scope>
    <source>
        <strain evidence="1">IA702</strain>
    </source>
</reference>
<name>A0A9N9GKI0_9GLOM</name>
<comment type="caution">
    <text evidence="1">The sequence shown here is derived from an EMBL/GenBank/DDBJ whole genome shotgun (WGS) entry which is preliminary data.</text>
</comment>
<evidence type="ECO:0000313" key="1">
    <source>
        <dbReference type="EMBL" id="CAG8608473.1"/>
    </source>
</evidence>
<organism evidence="1 2">
    <name type="scientific">Paraglomus occultum</name>
    <dbReference type="NCBI Taxonomy" id="144539"/>
    <lineage>
        <taxon>Eukaryota</taxon>
        <taxon>Fungi</taxon>
        <taxon>Fungi incertae sedis</taxon>
        <taxon>Mucoromycota</taxon>
        <taxon>Glomeromycotina</taxon>
        <taxon>Glomeromycetes</taxon>
        <taxon>Paraglomerales</taxon>
        <taxon>Paraglomeraceae</taxon>
        <taxon>Paraglomus</taxon>
    </lineage>
</organism>
<gene>
    <name evidence="1" type="ORF">POCULU_LOCUS7829</name>
</gene>
<proteinExistence type="predicted"/>
<dbReference type="EMBL" id="CAJVPJ010001941">
    <property type="protein sequence ID" value="CAG8608473.1"/>
    <property type="molecule type" value="Genomic_DNA"/>
</dbReference>
<dbReference type="Proteomes" id="UP000789572">
    <property type="component" value="Unassembled WGS sequence"/>
</dbReference>
<keyword evidence="2" id="KW-1185">Reference proteome</keyword>
<sequence length="54" mass="5884">MFRLAAEGEGESLEGEELGLANLVVNSNGLEEGVKKEKKKARRQGLGYYVDSRG</sequence>
<protein>
    <submittedName>
        <fullName evidence="1">5961_t:CDS:1</fullName>
    </submittedName>
</protein>
<feature type="non-terminal residue" evidence="1">
    <location>
        <position position="1"/>
    </location>
</feature>
<accession>A0A9N9GKI0</accession>